<dbReference type="Proteomes" id="UP001162131">
    <property type="component" value="Unassembled WGS sequence"/>
</dbReference>
<comment type="caution">
    <text evidence="1">The sequence shown here is derived from an EMBL/GenBank/DDBJ whole genome shotgun (WGS) entry which is preliminary data.</text>
</comment>
<proteinExistence type="predicted"/>
<evidence type="ECO:0000313" key="2">
    <source>
        <dbReference type="Proteomes" id="UP001162131"/>
    </source>
</evidence>
<reference evidence="1" key="1">
    <citation type="submission" date="2021-09" db="EMBL/GenBank/DDBJ databases">
        <authorList>
            <consortium name="AG Swart"/>
            <person name="Singh M."/>
            <person name="Singh A."/>
            <person name="Seah K."/>
            <person name="Emmerich C."/>
        </authorList>
    </citation>
    <scope>NUCLEOTIDE SEQUENCE</scope>
    <source>
        <strain evidence="1">ATCC30299</strain>
    </source>
</reference>
<name>A0AAU9JWM6_9CILI</name>
<dbReference type="EMBL" id="CAJZBQ010000050">
    <property type="protein sequence ID" value="CAG9330021.1"/>
    <property type="molecule type" value="Genomic_DNA"/>
</dbReference>
<organism evidence="1 2">
    <name type="scientific">Blepharisma stoltei</name>
    <dbReference type="NCBI Taxonomy" id="1481888"/>
    <lineage>
        <taxon>Eukaryota</taxon>
        <taxon>Sar</taxon>
        <taxon>Alveolata</taxon>
        <taxon>Ciliophora</taxon>
        <taxon>Postciliodesmatophora</taxon>
        <taxon>Heterotrichea</taxon>
        <taxon>Heterotrichida</taxon>
        <taxon>Blepharismidae</taxon>
        <taxon>Blepharisma</taxon>
    </lineage>
</organism>
<evidence type="ECO:0000313" key="1">
    <source>
        <dbReference type="EMBL" id="CAG9330021.1"/>
    </source>
</evidence>
<sequence>MDRSKSYKLKAIFTNPWQITWPEIGGEQTMQLMNALWKEFQENAMPEIRVEVKRQKIENANMINYSKNQLILGINKIVENIDKVDCVIMMRSDANESILEPLLILCKNKGVKAISASYELGIEKLRDIAGVKRLAAFALPKIHCFKLTRLLIDQFQPKPAQSNHLKPKSK</sequence>
<dbReference type="AlphaFoldDB" id="A0AAU9JWM6"/>
<gene>
    <name evidence="1" type="ORF">BSTOLATCC_MIC50134</name>
</gene>
<protein>
    <submittedName>
        <fullName evidence="1">Uncharacterized protein</fullName>
    </submittedName>
</protein>
<keyword evidence="2" id="KW-1185">Reference proteome</keyword>
<accession>A0AAU9JWM6</accession>